<sequence>MIINKNEIANILTKLAEEYLVIAPVQKDGIVQFSAIKNGAEACLTFANTKKPGKEILFPQSEELYSYTIDTEGVRMQANVDQKETIVFGMRPCDVKSLVLLDNVFKNDQYQDVYYLTRRANTLIVGLGCNEPAATCFCSNMACGPFAKEGSDIFLTDIGEAYVAEGISEKGQALLAKLGLGSATAEQKALANQLQAETKADGGVNIAGIAEKLGGMFEHPFWDSLHEKCLGCAACTYLCPTCHCFDIADEATDCNGCRVRNWDACMFPLFTLHGSGHNPRPNGKARWRQRLMHKFNYFVDRYNATACVGCGRCIKNCPVNLDIRQALADIRALD</sequence>
<dbReference type="PANTHER" id="PTHR40447">
    <property type="entry name" value="ANAEROBIC SULFITE REDUCTASE SUBUNIT A"/>
    <property type="match status" value="1"/>
</dbReference>
<keyword evidence="1" id="KW-0479">Metal-binding</keyword>
<evidence type="ECO:0000256" key="1">
    <source>
        <dbReference type="ARBA" id="ARBA00022723"/>
    </source>
</evidence>
<dbReference type="PROSITE" id="PS00198">
    <property type="entry name" value="4FE4S_FER_1"/>
    <property type="match status" value="2"/>
</dbReference>
<evidence type="ECO:0000256" key="3">
    <source>
        <dbReference type="ARBA" id="ARBA00023014"/>
    </source>
</evidence>
<dbReference type="OrthoDB" id="9796486at2"/>
<keyword evidence="3" id="KW-0411">Iron-sulfur</keyword>
<dbReference type="EMBL" id="CP019698">
    <property type="protein sequence ID" value="AQS59159.1"/>
    <property type="molecule type" value="Genomic_DNA"/>
</dbReference>
<dbReference type="SUPFAM" id="SSF46548">
    <property type="entry name" value="alpha-helical ferredoxin"/>
    <property type="match status" value="1"/>
</dbReference>
<dbReference type="GO" id="GO:0051536">
    <property type="term" value="F:iron-sulfur cluster binding"/>
    <property type="evidence" value="ECO:0007669"/>
    <property type="project" value="UniProtKB-KW"/>
</dbReference>
<organism evidence="5 6">
    <name type="scientific">Desulforamulus ferrireducens</name>
    <dbReference type="NCBI Taxonomy" id="1833852"/>
    <lineage>
        <taxon>Bacteria</taxon>
        <taxon>Bacillati</taxon>
        <taxon>Bacillota</taxon>
        <taxon>Clostridia</taxon>
        <taxon>Eubacteriales</taxon>
        <taxon>Peptococcaceae</taxon>
        <taxon>Desulforamulus</taxon>
    </lineage>
</organism>
<evidence type="ECO:0000256" key="2">
    <source>
        <dbReference type="ARBA" id="ARBA00023004"/>
    </source>
</evidence>
<protein>
    <submittedName>
        <fullName evidence="5">4Fe-4S ferredoxin</fullName>
    </submittedName>
</protein>
<dbReference type="RefSeq" id="WP_077714229.1">
    <property type="nucleotide sequence ID" value="NZ_CP019698.1"/>
</dbReference>
<dbReference type="InterPro" id="IPR017900">
    <property type="entry name" value="4Fe4S_Fe_S_CS"/>
</dbReference>
<dbReference type="Proteomes" id="UP000189464">
    <property type="component" value="Chromosome"/>
</dbReference>
<evidence type="ECO:0000313" key="5">
    <source>
        <dbReference type="EMBL" id="AQS59159.1"/>
    </source>
</evidence>
<dbReference type="PROSITE" id="PS51379">
    <property type="entry name" value="4FE4S_FER_2"/>
    <property type="match status" value="2"/>
</dbReference>
<dbReference type="AlphaFoldDB" id="A0A1S6IWL1"/>
<dbReference type="KEGG" id="dfg:B0537_08750"/>
<reference evidence="5 6" key="1">
    <citation type="journal article" date="2016" name="Int. J. Syst. Evol. Microbiol.">
        <title>Desulfotomaculum ferrireducens sp. nov., a moderately thermophilic sulfate-reducing and dissimilatory Fe(III)-reducing bacterium isolated from compost.</title>
        <authorList>
            <person name="Yang G."/>
            <person name="Guo J."/>
            <person name="Zhuang L."/>
            <person name="Yuan Y."/>
            <person name="Zhou S."/>
        </authorList>
    </citation>
    <scope>NUCLEOTIDE SEQUENCE [LARGE SCALE GENOMIC DNA]</scope>
    <source>
        <strain evidence="5 6">GSS09</strain>
    </source>
</reference>
<accession>A0A1S6IWL1</accession>
<evidence type="ECO:0000259" key="4">
    <source>
        <dbReference type="PROSITE" id="PS51379"/>
    </source>
</evidence>
<name>A0A1S6IWL1_9FIRM</name>
<evidence type="ECO:0000313" key="6">
    <source>
        <dbReference type="Proteomes" id="UP000189464"/>
    </source>
</evidence>
<feature type="domain" description="4Fe-4S ferredoxin-type" evidence="4">
    <location>
        <begin position="218"/>
        <end position="250"/>
    </location>
</feature>
<dbReference type="InterPro" id="IPR017896">
    <property type="entry name" value="4Fe4S_Fe-S-bd"/>
</dbReference>
<dbReference type="STRING" id="1833852.B0537_08750"/>
<dbReference type="PANTHER" id="PTHR40447:SF1">
    <property type="entry name" value="ANAEROBIC SULFITE REDUCTASE SUBUNIT A"/>
    <property type="match status" value="1"/>
</dbReference>
<dbReference type="GO" id="GO:0046872">
    <property type="term" value="F:metal ion binding"/>
    <property type="evidence" value="ECO:0007669"/>
    <property type="project" value="UniProtKB-KW"/>
</dbReference>
<dbReference type="Pfam" id="PF17179">
    <property type="entry name" value="Fer4_22"/>
    <property type="match status" value="1"/>
</dbReference>
<proteinExistence type="predicted"/>
<gene>
    <name evidence="5" type="ORF">B0537_08750</name>
</gene>
<keyword evidence="2" id="KW-0408">Iron</keyword>
<feature type="domain" description="4Fe-4S ferredoxin-type" evidence="4">
    <location>
        <begin position="298"/>
        <end position="326"/>
    </location>
</feature>
<keyword evidence="6" id="KW-1185">Reference proteome</keyword>